<accession>A0A841E4M3</accession>
<dbReference type="RefSeq" id="WP_184635317.1">
    <property type="nucleotide sequence ID" value="NZ_BAABKT010000013.1"/>
</dbReference>
<evidence type="ECO:0000259" key="5">
    <source>
        <dbReference type="PROSITE" id="PS51898"/>
    </source>
</evidence>
<gene>
    <name evidence="6" type="ORF">HNR25_002558</name>
</gene>
<dbReference type="InterPro" id="IPR050090">
    <property type="entry name" value="Tyrosine_recombinase_XerCD"/>
</dbReference>
<organism evidence="6 7">
    <name type="scientific">Streptomonospora salina</name>
    <dbReference type="NCBI Taxonomy" id="104205"/>
    <lineage>
        <taxon>Bacteria</taxon>
        <taxon>Bacillati</taxon>
        <taxon>Actinomycetota</taxon>
        <taxon>Actinomycetes</taxon>
        <taxon>Streptosporangiales</taxon>
        <taxon>Nocardiopsidaceae</taxon>
        <taxon>Streptomonospora</taxon>
    </lineage>
</organism>
<dbReference type="InterPro" id="IPR004107">
    <property type="entry name" value="Integrase_SAM-like_N"/>
</dbReference>
<keyword evidence="2" id="KW-0229">DNA integration</keyword>
<dbReference type="InterPro" id="IPR013762">
    <property type="entry name" value="Integrase-like_cat_sf"/>
</dbReference>
<evidence type="ECO:0000313" key="7">
    <source>
        <dbReference type="Proteomes" id="UP000578077"/>
    </source>
</evidence>
<evidence type="ECO:0000256" key="3">
    <source>
        <dbReference type="ARBA" id="ARBA00023125"/>
    </source>
</evidence>
<evidence type="ECO:0000256" key="4">
    <source>
        <dbReference type="ARBA" id="ARBA00023172"/>
    </source>
</evidence>
<feature type="domain" description="Tyr recombinase" evidence="5">
    <location>
        <begin position="165"/>
        <end position="434"/>
    </location>
</feature>
<dbReference type="Gene3D" id="1.10.443.10">
    <property type="entry name" value="Intergrase catalytic core"/>
    <property type="match status" value="1"/>
</dbReference>
<dbReference type="Pfam" id="PF14659">
    <property type="entry name" value="Phage_int_SAM_3"/>
    <property type="match status" value="1"/>
</dbReference>
<keyword evidence="7" id="KW-1185">Reference proteome</keyword>
<dbReference type="EMBL" id="JACHLY010000001">
    <property type="protein sequence ID" value="MBB5998807.1"/>
    <property type="molecule type" value="Genomic_DNA"/>
</dbReference>
<reference evidence="6 7" key="1">
    <citation type="submission" date="2020-08" db="EMBL/GenBank/DDBJ databases">
        <title>Sequencing the genomes of 1000 actinobacteria strains.</title>
        <authorList>
            <person name="Klenk H.-P."/>
        </authorList>
    </citation>
    <scope>NUCLEOTIDE SEQUENCE [LARGE SCALE GENOMIC DNA]</scope>
    <source>
        <strain evidence="6 7">DSM 44593</strain>
    </source>
</reference>
<dbReference type="Pfam" id="PF00589">
    <property type="entry name" value="Phage_integrase"/>
    <property type="match status" value="1"/>
</dbReference>
<dbReference type="PROSITE" id="PS51898">
    <property type="entry name" value="TYR_RECOMBINASE"/>
    <property type="match status" value="1"/>
</dbReference>
<dbReference type="GO" id="GO:0015074">
    <property type="term" value="P:DNA integration"/>
    <property type="evidence" value="ECO:0007669"/>
    <property type="project" value="UniProtKB-KW"/>
</dbReference>
<comment type="caution">
    <text evidence="6">The sequence shown here is derived from an EMBL/GenBank/DDBJ whole genome shotgun (WGS) entry which is preliminary data.</text>
</comment>
<proteinExistence type="inferred from homology"/>
<keyword evidence="3" id="KW-0238">DNA-binding</keyword>
<dbReference type="Proteomes" id="UP000578077">
    <property type="component" value="Unassembled WGS sequence"/>
</dbReference>
<evidence type="ECO:0000256" key="1">
    <source>
        <dbReference type="ARBA" id="ARBA00008857"/>
    </source>
</evidence>
<keyword evidence="4" id="KW-0233">DNA recombination</keyword>
<protein>
    <submittedName>
        <fullName evidence="6">Integrase</fullName>
    </submittedName>
</protein>
<dbReference type="SUPFAM" id="SSF56349">
    <property type="entry name" value="DNA breaking-rejoining enzymes"/>
    <property type="match status" value="1"/>
</dbReference>
<dbReference type="InterPro" id="IPR011010">
    <property type="entry name" value="DNA_brk_join_enz"/>
</dbReference>
<dbReference type="GO" id="GO:0003677">
    <property type="term" value="F:DNA binding"/>
    <property type="evidence" value="ECO:0007669"/>
    <property type="project" value="UniProtKB-KW"/>
</dbReference>
<name>A0A841E4M3_9ACTN</name>
<sequence>MGYARARVSTKSGTRFTAYYIDIKGEERSAGTFTTRKEADRAWQHAEAKVAEGRVTSTKHGRQRFADYVLETWLPNHIVEATTEQNNTYCVHKHLIPEFGKMRMNEILPGHVQEFVRNCQDKGLAASSIRRSVTVLSAIFSAALLNQIIFTHPCKGIVLPRVGRQPLTIITPEEFDDFYSHIDGDVFKLLVEVAIESGLRWGELSELRPKDLDRSTGILTVSRVVVELSPKFHPTGERFLVKDYPKDGKFRRLKLRRGLVTRIGAFAMASGIRDDDLLFAFPEQDTEAPIPGVPHDTDLGLTAPNATGRRYRHGTTTAYTNGKCRCEYCRAAFANYRAVRRAEGKDQPRRRRTVNTDGHIPADWFRKHIWNPARETADLPKGITPHKLRHAHASWLLAGGADLMVVKERLGHASITTTERYLHTLPDADDSALEALGNIRGRNGRDSARSVS</sequence>
<evidence type="ECO:0000313" key="6">
    <source>
        <dbReference type="EMBL" id="MBB5998807.1"/>
    </source>
</evidence>
<dbReference type="AlphaFoldDB" id="A0A841E4M3"/>
<dbReference type="PANTHER" id="PTHR30349">
    <property type="entry name" value="PHAGE INTEGRASE-RELATED"/>
    <property type="match status" value="1"/>
</dbReference>
<dbReference type="InterPro" id="IPR002104">
    <property type="entry name" value="Integrase_catalytic"/>
</dbReference>
<dbReference type="PANTHER" id="PTHR30349:SF64">
    <property type="entry name" value="PROPHAGE INTEGRASE INTD-RELATED"/>
    <property type="match status" value="1"/>
</dbReference>
<evidence type="ECO:0000256" key="2">
    <source>
        <dbReference type="ARBA" id="ARBA00022908"/>
    </source>
</evidence>
<dbReference type="GO" id="GO:0006310">
    <property type="term" value="P:DNA recombination"/>
    <property type="evidence" value="ECO:0007669"/>
    <property type="project" value="UniProtKB-KW"/>
</dbReference>
<dbReference type="Gene3D" id="1.10.150.130">
    <property type="match status" value="1"/>
</dbReference>
<dbReference type="InterPro" id="IPR010998">
    <property type="entry name" value="Integrase_recombinase_N"/>
</dbReference>
<comment type="similarity">
    <text evidence="1">Belongs to the 'phage' integrase family.</text>
</comment>